<sequence>MRSVNSAYVQRNVTLNVKYDRWLTVRRGRNGNERPHTLAIADSPVFTIEFTEIASNATIYAILSRLRTRSDISIEFASYELVNRLYFWDDCPYANWTLGKQNEKVNAATDGDDVTMKAFLKDTVRKEDVDEGSTRTNDIIRARTFSLLYMIECLIS</sequence>
<feature type="domain" description="PH-like" evidence="1">
    <location>
        <begin position="10"/>
        <end position="80"/>
    </location>
</feature>
<dbReference type="AlphaFoldDB" id="A0AAN8G0D6"/>
<evidence type="ECO:0000313" key="3">
    <source>
        <dbReference type="Proteomes" id="UP001331761"/>
    </source>
</evidence>
<dbReference type="Proteomes" id="UP001331761">
    <property type="component" value="Unassembled WGS sequence"/>
</dbReference>
<proteinExistence type="predicted"/>
<reference evidence="2 3" key="1">
    <citation type="submission" date="2019-10" db="EMBL/GenBank/DDBJ databases">
        <title>Assembly and Annotation for the nematode Trichostrongylus colubriformis.</title>
        <authorList>
            <person name="Martin J."/>
        </authorList>
    </citation>
    <scope>NUCLEOTIDE SEQUENCE [LARGE SCALE GENOMIC DNA]</scope>
    <source>
        <strain evidence="2">G859</strain>
        <tissue evidence="2">Whole worm</tissue>
    </source>
</reference>
<dbReference type="Pfam" id="PF25359">
    <property type="entry name" value="PH_met_RdRP"/>
    <property type="match status" value="1"/>
</dbReference>
<dbReference type="InterPro" id="IPR057493">
    <property type="entry name" value="PH_RdRP-assoc"/>
</dbReference>
<comment type="caution">
    <text evidence="2">The sequence shown here is derived from an EMBL/GenBank/DDBJ whole genome shotgun (WGS) entry which is preliminary data.</text>
</comment>
<protein>
    <recommendedName>
        <fullName evidence="1">PH-like domain-containing protein</fullName>
    </recommendedName>
</protein>
<organism evidence="2 3">
    <name type="scientific">Trichostrongylus colubriformis</name>
    <name type="common">Black scour worm</name>
    <dbReference type="NCBI Taxonomy" id="6319"/>
    <lineage>
        <taxon>Eukaryota</taxon>
        <taxon>Metazoa</taxon>
        <taxon>Ecdysozoa</taxon>
        <taxon>Nematoda</taxon>
        <taxon>Chromadorea</taxon>
        <taxon>Rhabditida</taxon>
        <taxon>Rhabditina</taxon>
        <taxon>Rhabditomorpha</taxon>
        <taxon>Strongyloidea</taxon>
        <taxon>Trichostrongylidae</taxon>
        <taxon>Trichostrongylus</taxon>
    </lineage>
</organism>
<accession>A0AAN8G0D6</accession>
<keyword evidence="3" id="KW-1185">Reference proteome</keyword>
<gene>
    <name evidence="2" type="ORF">GCK32_018813</name>
</gene>
<dbReference type="EMBL" id="WIXE01003304">
    <property type="protein sequence ID" value="KAK5984065.1"/>
    <property type="molecule type" value="Genomic_DNA"/>
</dbReference>
<feature type="non-terminal residue" evidence="2">
    <location>
        <position position="156"/>
    </location>
</feature>
<evidence type="ECO:0000313" key="2">
    <source>
        <dbReference type="EMBL" id="KAK5984065.1"/>
    </source>
</evidence>
<evidence type="ECO:0000259" key="1">
    <source>
        <dbReference type="Pfam" id="PF25359"/>
    </source>
</evidence>
<name>A0AAN8G0D6_TRICO</name>